<dbReference type="SUPFAM" id="SSF55729">
    <property type="entry name" value="Acyl-CoA N-acyltransferases (Nat)"/>
    <property type="match status" value="1"/>
</dbReference>
<dbReference type="Gene3D" id="3.40.630.30">
    <property type="match status" value="1"/>
</dbReference>
<evidence type="ECO:0000313" key="5">
    <source>
        <dbReference type="Proteomes" id="UP000264071"/>
    </source>
</evidence>
<dbReference type="Pfam" id="PF00583">
    <property type="entry name" value="Acetyltransf_1"/>
    <property type="match status" value="1"/>
</dbReference>
<evidence type="ECO:0000256" key="2">
    <source>
        <dbReference type="ARBA" id="ARBA00023315"/>
    </source>
</evidence>
<evidence type="ECO:0000256" key="1">
    <source>
        <dbReference type="ARBA" id="ARBA00022679"/>
    </source>
</evidence>
<keyword evidence="1 4" id="KW-0808">Transferase</keyword>
<evidence type="ECO:0000313" key="4">
    <source>
        <dbReference type="EMBL" id="HCT56597.1"/>
    </source>
</evidence>
<dbReference type="InterPro" id="IPR000182">
    <property type="entry name" value="GNAT_dom"/>
</dbReference>
<dbReference type="CDD" id="cd04301">
    <property type="entry name" value="NAT_SF"/>
    <property type="match status" value="1"/>
</dbReference>
<dbReference type="AlphaFoldDB" id="A0A3D4V8E2"/>
<dbReference type="InterPro" id="IPR016181">
    <property type="entry name" value="Acyl_CoA_acyltransferase"/>
</dbReference>
<name>A0A3D4V8E2_9BACT</name>
<protein>
    <submittedName>
        <fullName evidence="4">GNAT family N-acetyltransferase</fullName>
    </submittedName>
</protein>
<proteinExistence type="predicted"/>
<dbReference type="InterPro" id="IPR050832">
    <property type="entry name" value="Bact_Acetyltransf"/>
</dbReference>
<dbReference type="OMA" id="FAICHYG"/>
<keyword evidence="2" id="KW-0012">Acyltransferase</keyword>
<dbReference type="EMBL" id="DPIY01000006">
    <property type="protein sequence ID" value="HCT56597.1"/>
    <property type="molecule type" value="Genomic_DNA"/>
</dbReference>
<dbReference type="PANTHER" id="PTHR43877">
    <property type="entry name" value="AMINOALKYLPHOSPHONATE N-ACETYLTRANSFERASE-RELATED-RELATED"/>
    <property type="match status" value="1"/>
</dbReference>
<evidence type="ECO:0000259" key="3">
    <source>
        <dbReference type="PROSITE" id="PS51186"/>
    </source>
</evidence>
<dbReference type="Proteomes" id="UP000264071">
    <property type="component" value="Unassembled WGS sequence"/>
</dbReference>
<dbReference type="GO" id="GO:0016747">
    <property type="term" value="F:acyltransferase activity, transferring groups other than amino-acyl groups"/>
    <property type="evidence" value="ECO:0007669"/>
    <property type="project" value="InterPro"/>
</dbReference>
<sequence length="326" mass="35662">MTSVSPGSPRPSRAVRGPDVATIDDIPQLNEVFAEAFTERYRKDGMAGVRVPPLSQAIWRYAIEDAGDGALCWRDGTGRIIAFNMVHQSGSEGWMGPLCVSPGHQGSGLGKIMVQTGMQWLRQRAASVIGLETMPRTMENIGFYSNLGFVPGHLTVTLTLDATSSDVTPQLLSRCASQQKPAVMEACLALTTQVMPGYDFTREIELTDRHAIGDTLILGPLEAPHGFALCHSAPLVEGRTRDELRVLKLVVSRQAHLPPLIGALTDLARRTGTRRVAIRLQGDYTEAYRTLIALGARVRWTDLRMSVFGWSELPPAEGMVLSNWEI</sequence>
<gene>
    <name evidence="4" type="ORF">DGD08_05210</name>
</gene>
<accession>A0A3D4V8E2</accession>
<dbReference type="PROSITE" id="PS51186">
    <property type="entry name" value="GNAT"/>
    <property type="match status" value="1"/>
</dbReference>
<reference evidence="4 5" key="1">
    <citation type="journal article" date="2018" name="Nat. Biotechnol.">
        <title>A standardized bacterial taxonomy based on genome phylogeny substantially revises the tree of life.</title>
        <authorList>
            <person name="Parks D.H."/>
            <person name="Chuvochina M."/>
            <person name="Waite D.W."/>
            <person name="Rinke C."/>
            <person name="Skarshewski A."/>
            <person name="Chaumeil P.A."/>
            <person name="Hugenholtz P."/>
        </authorList>
    </citation>
    <scope>NUCLEOTIDE SEQUENCE [LARGE SCALE GENOMIC DNA]</scope>
    <source>
        <strain evidence="4">UBA8844</strain>
    </source>
</reference>
<organism evidence="4 5">
    <name type="scientific">Gemmatimonas aurantiaca</name>
    <dbReference type="NCBI Taxonomy" id="173480"/>
    <lineage>
        <taxon>Bacteria</taxon>
        <taxon>Pseudomonadati</taxon>
        <taxon>Gemmatimonadota</taxon>
        <taxon>Gemmatimonadia</taxon>
        <taxon>Gemmatimonadales</taxon>
        <taxon>Gemmatimonadaceae</taxon>
        <taxon>Gemmatimonas</taxon>
    </lineage>
</organism>
<comment type="caution">
    <text evidence="4">The sequence shown here is derived from an EMBL/GenBank/DDBJ whole genome shotgun (WGS) entry which is preliminary data.</text>
</comment>
<feature type="domain" description="N-acetyltransferase" evidence="3">
    <location>
        <begin position="15"/>
        <end position="170"/>
    </location>
</feature>